<dbReference type="Proteomes" id="UP000652760">
    <property type="component" value="Unassembled WGS sequence"/>
</dbReference>
<dbReference type="SUPFAM" id="SSF52540">
    <property type="entry name" value="P-loop containing nucleoside triphosphate hydrolases"/>
    <property type="match status" value="1"/>
</dbReference>
<name>A0ABS1F4F6_9PROT</name>
<keyword evidence="5" id="KW-0378">Hydrolase</keyword>
<keyword evidence="3" id="KW-0479">Metal-binding</keyword>
<evidence type="ECO:0000256" key="3">
    <source>
        <dbReference type="ARBA" id="ARBA00022723"/>
    </source>
</evidence>
<protein>
    <recommendedName>
        <fullName evidence="8">Hydrogenase maturation factor HypB</fullName>
    </recommendedName>
</protein>
<feature type="domain" description="CobW/HypB/UreG nucleotide-binding" evidence="10">
    <location>
        <begin position="158"/>
        <end position="322"/>
    </location>
</feature>
<dbReference type="EMBL" id="JAENHM010000035">
    <property type="protein sequence ID" value="MBK1838297.1"/>
    <property type="molecule type" value="Genomic_DNA"/>
</dbReference>
<keyword evidence="4" id="KW-0547">Nucleotide-binding</keyword>
<evidence type="ECO:0000256" key="4">
    <source>
        <dbReference type="ARBA" id="ARBA00022741"/>
    </source>
</evidence>
<dbReference type="NCBIfam" id="TIGR00073">
    <property type="entry name" value="hypB"/>
    <property type="match status" value="1"/>
</dbReference>
<feature type="compositionally biased region" description="Basic and acidic residues" evidence="9">
    <location>
        <begin position="100"/>
        <end position="116"/>
    </location>
</feature>
<keyword evidence="12" id="KW-1185">Reference proteome</keyword>
<comment type="similarity">
    <text evidence="1">Belongs to the SIMIBI class G3E GTPase family. HypB/HupM subfamily.</text>
</comment>
<reference evidence="12" key="1">
    <citation type="submission" date="2021-01" db="EMBL/GenBank/DDBJ databases">
        <title>Genome public.</title>
        <authorList>
            <person name="Liu C."/>
            <person name="Sun Q."/>
        </authorList>
    </citation>
    <scope>NUCLEOTIDE SEQUENCE [LARGE SCALE GENOMIC DNA]</scope>
    <source>
        <strain evidence="12">YIM B02556</strain>
    </source>
</reference>
<dbReference type="Gene3D" id="3.40.50.300">
    <property type="entry name" value="P-loop containing nucleotide triphosphate hydrolases"/>
    <property type="match status" value="1"/>
</dbReference>
<organism evidence="11 12">
    <name type="scientific">Azospirillum endophyticum</name>
    <dbReference type="NCBI Taxonomy" id="2800326"/>
    <lineage>
        <taxon>Bacteria</taxon>
        <taxon>Pseudomonadati</taxon>
        <taxon>Pseudomonadota</taxon>
        <taxon>Alphaproteobacteria</taxon>
        <taxon>Rhodospirillales</taxon>
        <taxon>Azospirillaceae</taxon>
        <taxon>Azospirillum</taxon>
    </lineage>
</organism>
<dbReference type="InterPro" id="IPR004392">
    <property type="entry name" value="Hyd_mat_HypB"/>
</dbReference>
<gene>
    <name evidence="11" type="primary">hypB</name>
    <name evidence="11" type="ORF">JHL17_12815</name>
</gene>
<keyword evidence="7" id="KW-0342">GTP-binding</keyword>
<keyword evidence="6" id="KW-0862">Zinc</keyword>
<dbReference type="InterPro" id="IPR027417">
    <property type="entry name" value="P-loop_NTPase"/>
</dbReference>
<evidence type="ECO:0000313" key="11">
    <source>
        <dbReference type="EMBL" id="MBK1838297.1"/>
    </source>
</evidence>
<evidence type="ECO:0000313" key="12">
    <source>
        <dbReference type="Proteomes" id="UP000652760"/>
    </source>
</evidence>
<dbReference type="CDD" id="cd05390">
    <property type="entry name" value="HypB"/>
    <property type="match status" value="1"/>
</dbReference>
<proteinExistence type="inferred from homology"/>
<evidence type="ECO:0000256" key="9">
    <source>
        <dbReference type="SAM" id="MobiDB-lite"/>
    </source>
</evidence>
<evidence type="ECO:0000256" key="1">
    <source>
        <dbReference type="ARBA" id="ARBA00006211"/>
    </source>
</evidence>
<evidence type="ECO:0000256" key="8">
    <source>
        <dbReference type="ARBA" id="ARBA00035238"/>
    </source>
</evidence>
<dbReference type="InterPro" id="IPR003495">
    <property type="entry name" value="CobW/HypB/UreG_nucleotide-bd"/>
</dbReference>
<feature type="compositionally biased region" description="Basic and acidic residues" evidence="9">
    <location>
        <begin position="64"/>
        <end position="88"/>
    </location>
</feature>
<dbReference type="PANTHER" id="PTHR30134">
    <property type="entry name" value="HYDROGENASE PROTEIN ASSEMBLY PROTEIN, NICKEL CHAPERONE"/>
    <property type="match status" value="1"/>
</dbReference>
<evidence type="ECO:0000256" key="2">
    <source>
        <dbReference type="ARBA" id="ARBA00022596"/>
    </source>
</evidence>
<dbReference type="RefSeq" id="WP_200193623.1">
    <property type="nucleotide sequence ID" value="NZ_JAENHM010000035.1"/>
</dbReference>
<comment type="caution">
    <text evidence="11">The sequence shown here is derived from an EMBL/GenBank/DDBJ whole genome shotgun (WGS) entry which is preliminary data.</text>
</comment>
<feature type="region of interest" description="Disordered" evidence="9">
    <location>
        <begin position="20"/>
        <end position="118"/>
    </location>
</feature>
<dbReference type="PANTHER" id="PTHR30134:SF2">
    <property type="entry name" value="HYDROGENASE MATURATION FACTOR HYPB"/>
    <property type="match status" value="1"/>
</dbReference>
<evidence type="ECO:0000256" key="5">
    <source>
        <dbReference type="ARBA" id="ARBA00022801"/>
    </source>
</evidence>
<evidence type="ECO:0000256" key="6">
    <source>
        <dbReference type="ARBA" id="ARBA00022833"/>
    </source>
</evidence>
<accession>A0ABS1F4F6</accession>
<evidence type="ECO:0000259" key="10">
    <source>
        <dbReference type="Pfam" id="PF02492"/>
    </source>
</evidence>
<sequence length="358" mass="38937">MCTVCGCGEGETRIDGKAADAGHEHIGPDGKIYRHGHGEAHHHAHHHHDDTHEHVAPDGTVFRHSHDDRHQDQDHGHAHGHDHHEHGHHDHGHHHHGHSHDHGHTHDHRHPDRADAIDGGAALNQPRLVTIERDILAKNDGLAAVNRRRFAERGVFVLNLMSSPGSGKTTLLTRSLTDLKGRFPVAVIEGDQQTSFDADRIRATGTPAVQVNTGKGCHLDAGMVAQAADRLAADGAFAEDGVLFVENVGNLVCPAGFDLGETHRVVVLSVTEGEDKPLKYPDMFVRADLLVVNKIDLLPHLSFDVDRMIGYAQRLNPSLAVIQLSATSGEGLEEWYDWIADGLAEARASQAATHTIAV</sequence>
<keyword evidence="2" id="KW-0533">Nickel</keyword>
<feature type="compositionally biased region" description="Basic residues" evidence="9">
    <location>
        <begin position="89"/>
        <end position="99"/>
    </location>
</feature>
<feature type="compositionally biased region" description="Basic and acidic residues" evidence="9">
    <location>
        <begin position="20"/>
        <end position="56"/>
    </location>
</feature>
<dbReference type="Pfam" id="PF02492">
    <property type="entry name" value="cobW"/>
    <property type="match status" value="1"/>
</dbReference>
<evidence type="ECO:0000256" key="7">
    <source>
        <dbReference type="ARBA" id="ARBA00023134"/>
    </source>
</evidence>